<evidence type="ECO:0000256" key="6">
    <source>
        <dbReference type="RuleBase" id="RU361153"/>
    </source>
</evidence>
<evidence type="ECO:0000259" key="7">
    <source>
        <dbReference type="Pfam" id="PF00150"/>
    </source>
</evidence>
<accession>A0A836CAG2</accession>
<evidence type="ECO:0000256" key="4">
    <source>
        <dbReference type="ARBA" id="ARBA00023295"/>
    </source>
</evidence>
<dbReference type="Pfam" id="PF00150">
    <property type="entry name" value="Cellulase"/>
    <property type="match status" value="1"/>
</dbReference>
<evidence type="ECO:0000256" key="1">
    <source>
        <dbReference type="ARBA" id="ARBA00005641"/>
    </source>
</evidence>
<evidence type="ECO:0000313" key="9">
    <source>
        <dbReference type="Proteomes" id="UP000664859"/>
    </source>
</evidence>
<dbReference type="InterPro" id="IPR050386">
    <property type="entry name" value="Glycosyl_hydrolase_5"/>
</dbReference>
<proteinExistence type="inferred from homology"/>
<protein>
    <submittedName>
        <fullName evidence="8">Glycoside hydrolase superfamily</fullName>
    </submittedName>
</protein>
<keyword evidence="5" id="KW-0624">Polysaccharide degradation</keyword>
<comment type="similarity">
    <text evidence="1 6">Belongs to the glycosyl hydrolase 5 (cellulase A) family.</text>
</comment>
<dbReference type="PANTHER" id="PTHR31297">
    <property type="entry name" value="GLUCAN ENDO-1,6-BETA-GLUCOSIDASE B"/>
    <property type="match status" value="1"/>
</dbReference>
<organism evidence="8 9">
    <name type="scientific">Tribonema minus</name>
    <dbReference type="NCBI Taxonomy" id="303371"/>
    <lineage>
        <taxon>Eukaryota</taxon>
        <taxon>Sar</taxon>
        <taxon>Stramenopiles</taxon>
        <taxon>Ochrophyta</taxon>
        <taxon>PX clade</taxon>
        <taxon>Xanthophyceae</taxon>
        <taxon>Tribonematales</taxon>
        <taxon>Tribonemataceae</taxon>
        <taxon>Tribonema</taxon>
    </lineage>
</organism>
<evidence type="ECO:0000256" key="2">
    <source>
        <dbReference type="ARBA" id="ARBA00022801"/>
    </source>
</evidence>
<dbReference type="PANTHER" id="PTHR31297:SF41">
    <property type="entry name" value="ENDOGLUCANASE, PUTATIVE (AFU_ORTHOLOGUE AFUA_5G01830)-RELATED"/>
    <property type="match status" value="1"/>
</dbReference>
<gene>
    <name evidence="8" type="ORF">JKP88DRAFT_281330</name>
</gene>
<keyword evidence="4 6" id="KW-0326">Glycosidase</keyword>
<keyword evidence="2 6" id="KW-0378">Hydrolase</keyword>
<evidence type="ECO:0000256" key="3">
    <source>
        <dbReference type="ARBA" id="ARBA00023277"/>
    </source>
</evidence>
<feature type="domain" description="Glycoside hydrolase family 5" evidence="7">
    <location>
        <begin position="31"/>
        <end position="277"/>
    </location>
</feature>
<keyword evidence="3" id="KW-0119">Carbohydrate metabolism</keyword>
<dbReference type="InterPro" id="IPR001547">
    <property type="entry name" value="Glyco_hydro_5"/>
</dbReference>
<dbReference type="InterPro" id="IPR017853">
    <property type="entry name" value="GH"/>
</dbReference>
<keyword evidence="9" id="KW-1185">Reference proteome</keyword>
<reference evidence="8" key="1">
    <citation type="submission" date="2021-02" db="EMBL/GenBank/DDBJ databases">
        <title>First Annotated Genome of the Yellow-green Alga Tribonema minus.</title>
        <authorList>
            <person name="Mahan K.M."/>
        </authorList>
    </citation>
    <scope>NUCLEOTIDE SEQUENCE</scope>
    <source>
        <strain evidence="8">UTEX B ZZ1240</strain>
    </source>
</reference>
<dbReference type="GO" id="GO:0009986">
    <property type="term" value="C:cell surface"/>
    <property type="evidence" value="ECO:0007669"/>
    <property type="project" value="TreeGrafter"/>
</dbReference>
<dbReference type="Gene3D" id="3.20.20.80">
    <property type="entry name" value="Glycosidases"/>
    <property type="match status" value="1"/>
</dbReference>
<evidence type="ECO:0000256" key="5">
    <source>
        <dbReference type="ARBA" id="ARBA00023326"/>
    </source>
</evidence>
<dbReference type="GO" id="GO:0008422">
    <property type="term" value="F:beta-glucosidase activity"/>
    <property type="evidence" value="ECO:0007669"/>
    <property type="project" value="TreeGrafter"/>
</dbReference>
<dbReference type="EMBL" id="JAFCMP010000517">
    <property type="protein sequence ID" value="KAG5178242.1"/>
    <property type="molecule type" value="Genomic_DNA"/>
</dbReference>
<comment type="caution">
    <text evidence="8">The sequence shown here is derived from an EMBL/GenBank/DDBJ whole genome shotgun (WGS) entry which is preliminary data.</text>
</comment>
<dbReference type="AlphaFoldDB" id="A0A836CAG2"/>
<dbReference type="SUPFAM" id="SSF51445">
    <property type="entry name" value="(Trans)glycosidases"/>
    <property type="match status" value="1"/>
</dbReference>
<dbReference type="OrthoDB" id="412536at2759"/>
<dbReference type="GO" id="GO:0009251">
    <property type="term" value="P:glucan catabolic process"/>
    <property type="evidence" value="ECO:0007669"/>
    <property type="project" value="TreeGrafter"/>
</dbReference>
<sequence length="328" mass="36680">MLAKDLSALRLGFNLGQTFDNADKSTDPARVKPLLKAYRDKGFTHVRIPVSWRRSDDYFFNKTKFMTDLMTAVQYSVDIGLAVILDAHHEQWLHERYDDSQAVRDKFKDMWKDIAGKFRTFSPDKLVFEVLNEPQVKFGDTDDCMREPFISRTRAINQAGYDGIRSATATHLVLAMLPGGGVDPCLAVAVHSYTPNAFCLPSGSNDVFPTVDAVRAFLSDRAAKTRRYSDASGIYVMMNEFGVGAEDQSRRGDPRVAAFYYETAKNFLQRGIALSVWDDSGSFAVRDDRGTWVYGLADAMIKGARDATTAPAASRRRDLAPIIETIDL</sequence>
<dbReference type="Proteomes" id="UP000664859">
    <property type="component" value="Unassembled WGS sequence"/>
</dbReference>
<name>A0A836CAG2_9STRA</name>
<dbReference type="GO" id="GO:0005576">
    <property type="term" value="C:extracellular region"/>
    <property type="evidence" value="ECO:0007669"/>
    <property type="project" value="TreeGrafter"/>
</dbReference>
<evidence type="ECO:0000313" key="8">
    <source>
        <dbReference type="EMBL" id="KAG5178242.1"/>
    </source>
</evidence>